<gene>
    <name evidence="4" type="ORF">B843_12585</name>
</gene>
<dbReference type="Gene3D" id="2.60.40.1260">
    <property type="entry name" value="Lamin Tail domain"/>
    <property type="match status" value="1"/>
</dbReference>
<dbReference type="STRING" id="1224164.B843_12585"/>
<organism evidence="4 5">
    <name type="scientific">Corynebacterium vitaeruminis DSM 20294</name>
    <dbReference type="NCBI Taxonomy" id="1224164"/>
    <lineage>
        <taxon>Bacteria</taxon>
        <taxon>Bacillati</taxon>
        <taxon>Actinomycetota</taxon>
        <taxon>Actinomycetes</taxon>
        <taxon>Mycobacteriales</taxon>
        <taxon>Corynebacteriaceae</taxon>
        <taxon>Corynebacterium</taxon>
    </lineage>
</organism>
<dbReference type="InterPro" id="IPR001322">
    <property type="entry name" value="Lamin_tail_dom"/>
</dbReference>
<dbReference type="RefSeq" id="WP_025253869.1">
    <property type="nucleotide sequence ID" value="NZ_CP004353.1"/>
</dbReference>
<reference evidence="4 5" key="1">
    <citation type="submission" date="2013-02" db="EMBL/GenBank/DDBJ databases">
        <title>The complete genome sequence of Corynebacterium vitaeruminis DSM 20294.</title>
        <authorList>
            <person name="Ruckert C."/>
            <person name="Albersmeier A."/>
            <person name="Kalinowski J."/>
        </authorList>
    </citation>
    <scope>NUCLEOTIDE SEQUENCE [LARGE SCALE GENOMIC DNA]</scope>
    <source>
        <strain evidence="5">ATCC 10234</strain>
    </source>
</reference>
<evidence type="ECO:0000313" key="5">
    <source>
        <dbReference type="Proteomes" id="UP000019222"/>
    </source>
</evidence>
<dbReference type="eggNOG" id="COG3204">
    <property type="taxonomic scope" value="Bacteria"/>
</dbReference>
<dbReference type="SUPFAM" id="SSF74853">
    <property type="entry name" value="Lamin A/C globular tail domain"/>
    <property type="match status" value="1"/>
</dbReference>
<evidence type="ECO:0000313" key="4">
    <source>
        <dbReference type="EMBL" id="AHI23893.1"/>
    </source>
</evidence>
<dbReference type="SUPFAM" id="SSF63825">
    <property type="entry name" value="YWTD domain"/>
    <property type="match status" value="1"/>
</dbReference>
<name>W5YBJ8_9CORY</name>
<dbReference type="EMBL" id="CP004353">
    <property type="protein sequence ID" value="AHI23893.1"/>
    <property type="molecule type" value="Genomic_DNA"/>
</dbReference>
<feature type="signal peptide" evidence="2">
    <location>
        <begin position="1"/>
        <end position="20"/>
    </location>
</feature>
<feature type="domain" description="LTD" evidence="3">
    <location>
        <begin position="20"/>
        <end position="123"/>
    </location>
</feature>
<dbReference type="PATRIC" id="fig|1224164.3.peg.2542"/>
<evidence type="ECO:0000259" key="3">
    <source>
        <dbReference type="PROSITE" id="PS51841"/>
    </source>
</evidence>
<dbReference type="InterPro" id="IPR036415">
    <property type="entry name" value="Lamin_tail_dom_sf"/>
</dbReference>
<evidence type="ECO:0000256" key="1">
    <source>
        <dbReference type="SAM" id="MobiDB-lite"/>
    </source>
</evidence>
<dbReference type="AlphaFoldDB" id="W5YBJ8"/>
<dbReference type="PROSITE" id="PS51841">
    <property type="entry name" value="LTD"/>
    <property type="match status" value="1"/>
</dbReference>
<sequence length="474" mass="49247">MRHRLALLTVLAVSTSTAIAAPAALAQSTSPVVINEVESNGDAVGDWVELANTNTSESVDISGWTIIDGDATHTPITIPEGTSIESGGYYVLHTEPSFGLGGADSVTLSDASGTVIDTVSWTAHAATTLGRLPDMTGDFAETPAPTQGLRNDDATADNPVQTVPYSPAGLTISPVDLGADFTGEDFSGADFDATGRAWVVNNGTGELFALDYDEATKTYTEAGHWTLHYADGTGTPDSEGVAVTDSGIYVATERNNDDKAVSRPSVLRFDLPTGTDGELNAAAEWNLTEFTGELSANGGAEAIEYVPEAGLFAVGIESTGEVLFLNLDGEKAELAQRYASPFAAVASLNYTASTKELRVACDDACDGQSLLMTYDGTEFVTDGTIQARPEGIDNLATEGFASYEGTCETRYLWADDGATLGSGILAASQQTCADTPAGSSTGFFASILAFFKGIGNSLSSFLPQLTALFKGSSL</sequence>
<dbReference type="Proteomes" id="UP000019222">
    <property type="component" value="Chromosome"/>
</dbReference>
<feature type="region of interest" description="Disordered" evidence="1">
    <location>
        <begin position="147"/>
        <end position="167"/>
    </location>
</feature>
<protein>
    <recommendedName>
        <fullName evidence="3">LTD domain-containing protein</fullName>
    </recommendedName>
</protein>
<evidence type="ECO:0000256" key="2">
    <source>
        <dbReference type="SAM" id="SignalP"/>
    </source>
</evidence>
<dbReference type="HOGENOM" id="CLU_027057_1_0_11"/>
<keyword evidence="2" id="KW-0732">Signal</keyword>
<feature type="chain" id="PRO_5004876449" description="LTD domain-containing protein" evidence="2">
    <location>
        <begin position="21"/>
        <end position="474"/>
    </location>
</feature>
<accession>W5YBJ8</accession>
<dbReference type="KEGG" id="cvt:B843_12585"/>
<proteinExistence type="predicted"/>
<keyword evidence="5" id="KW-1185">Reference proteome</keyword>
<dbReference type="Pfam" id="PF00932">
    <property type="entry name" value="LTD"/>
    <property type="match status" value="1"/>
</dbReference>